<feature type="compositionally biased region" description="Pro residues" evidence="4">
    <location>
        <begin position="266"/>
        <end position="284"/>
    </location>
</feature>
<evidence type="ECO:0000256" key="4">
    <source>
        <dbReference type="SAM" id="MobiDB-lite"/>
    </source>
</evidence>
<evidence type="ECO:0000313" key="5">
    <source>
        <dbReference type="EMBL" id="GMH71493.1"/>
    </source>
</evidence>
<dbReference type="Proteomes" id="UP001165085">
    <property type="component" value="Unassembled WGS sequence"/>
</dbReference>
<dbReference type="SUPFAM" id="SSF48403">
    <property type="entry name" value="Ankyrin repeat"/>
    <property type="match status" value="1"/>
</dbReference>
<dbReference type="PANTHER" id="PTHR24180">
    <property type="entry name" value="CYCLIN-DEPENDENT KINASE INHIBITOR 2C-RELATED"/>
    <property type="match status" value="1"/>
</dbReference>
<dbReference type="AlphaFoldDB" id="A0A9W7EAG4"/>
<accession>A0A9W7EAG4</accession>
<feature type="region of interest" description="Disordered" evidence="4">
    <location>
        <begin position="183"/>
        <end position="286"/>
    </location>
</feature>
<dbReference type="InterPro" id="IPR002110">
    <property type="entry name" value="Ankyrin_rpt"/>
</dbReference>
<dbReference type="EMBL" id="BRXY01000149">
    <property type="protein sequence ID" value="GMH71493.1"/>
    <property type="molecule type" value="Genomic_DNA"/>
</dbReference>
<sequence>MWGFASSQLKTLGVNTDAIESFASNIVESVAPSNPHSHALSLLAHGDSSSFINLLQTQEITPHTPLNSTGALPLHCSCHYSCLPVVTYLIDSCNVPLEQFDQTGSTPLHYAAKANDLNLVKHLINDRGHKCNLKNAAGKTPYDLATDAYVRQVILPKQLQEQTVAETAAGTLPFGIDRNKPAYVPPPPIAGGGSPLVMPPTSSLGYANPPPPQNSQPPTTAAPYQPAYAPPPGSRRVIKSDGFHSSASDPVLQQRYGHKQINTYTGPPPPTNLPPPPSVPPPSAPAVGARGKYVVVDYNNGGELSGQVYGSTTYPPHPQPQPPVPQYNNIVGEAVQPPTSSLGFAPPPNSPAPTPSPFSPPSPVGINSPKLPLSNIQTQSFQTQVPLQPPPTLPTSTPFQGGVAGLPPPPFSTFNPSEAKDVKEVGSGNSAIM</sequence>
<evidence type="ECO:0000313" key="6">
    <source>
        <dbReference type="Proteomes" id="UP001165085"/>
    </source>
</evidence>
<evidence type="ECO:0000256" key="2">
    <source>
        <dbReference type="ARBA" id="ARBA00023043"/>
    </source>
</evidence>
<dbReference type="Pfam" id="PF12796">
    <property type="entry name" value="Ank_2"/>
    <property type="match status" value="1"/>
</dbReference>
<organism evidence="5 6">
    <name type="scientific">Triparma strigata</name>
    <dbReference type="NCBI Taxonomy" id="1606541"/>
    <lineage>
        <taxon>Eukaryota</taxon>
        <taxon>Sar</taxon>
        <taxon>Stramenopiles</taxon>
        <taxon>Ochrophyta</taxon>
        <taxon>Bolidophyceae</taxon>
        <taxon>Parmales</taxon>
        <taxon>Triparmaceae</taxon>
        <taxon>Triparma</taxon>
    </lineage>
</organism>
<comment type="caution">
    <text evidence="5">The sequence shown here is derived from an EMBL/GenBank/DDBJ whole genome shotgun (WGS) entry which is preliminary data.</text>
</comment>
<dbReference type="PROSITE" id="PS50297">
    <property type="entry name" value="ANK_REP_REGION"/>
    <property type="match status" value="1"/>
</dbReference>
<dbReference type="InterPro" id="IPR051637">
    <property type="entry name" value="Ank_repeat_dom-contain_49"/>
</dbReference>
<dbReference type="PROSITE" id="PS50088">
    <property type="entry name" value="ANK_REPEAT"/>
    <property type="match status" value="1"/>
</dbReference>
<reference evidence="6" key="1">
    <citation type="journal article" date="2023" name="Commun. Biol.">
        <title>Genome analysis of Parmales, the sister group of diatoms, reveals the evolutionary specialization of diatoms from phago-mixotrophs to photoautotrophs.</title>
        <authorList>
            <person name="Ban H."/>
            <person name="Sato S."/>
            <person name="Yoshikawa S."/>
            <person name="Yamada K."/>
            <person name="Nakamura Y."/>
            <person name="Ichinomiya M."/>
            <person name="Sato N."/>
            <person name="Blanc-Mathieu R."/>
            <person name="Endo H."/>
            <person name="Kuwata A."/>
            <person name="Ogata H."/>
        </authorList>
    </citation>
    <scope>NUCLEOTIDE SEQUENCE [LARGE SCALE GENOMIC DNA]</scope>
    <source>
        <strain evidence="6">NIES 3701</strain>
    </source>
</reference>
<keyword evidence="2 3" id="KW-0040">ANK repeat</keyword>
<dbReference type="PANTHER" id="PTHR24180:SF45">
    <property type="entry name" value="POLY [ADP-RIBOSE] POLYMERASE TANKYRASE"/>
    <property type="match status" value="1"/>
</dbReference>
<dbReference type="InterPro" id="IPR036770">
    <property type="entry name" value="Ankyrin_rpt-contain_sf"/>
</dbReference>
<evidence type="ECO:0000256" key="3">
    <source>
        <dbReference type="PROSITE-ProRule" id="PRU00023"/>
    </source>
</evidence>
<proteinExistence type="predicted"/>
<feature type="compositionally biased region" description="Pro residues" evidence="4">
    <location>
        <begin position="345"/>
        <end position="363"/>
    </location>
</feature>
<evidence type="ECO:0000256" key="1">
    <source>
        <dbReference type="ARBA" id="ARBA00022737"/>
    </source>
</evidence>
<protein>
    <submittedName>
        <fullName evidence="5">Uncharacterized protein</fullName>
    </submittedName>
</protein>
<feature type="repeat" description="ANK" evidence="3">
    <location>
        <begin position="103"/>
        <end position="125"/>
    </location>
</feature>
<feature type="compositionally biased region" description="Pro residues" evidence="4">
    <location>
        <begin position="315"/>
        <end position="325"/>
    </location>
</feature>
<feature type="compositionally biased region" description="Low complexity" evidence="4">
    <location>
        <begin position="216"/>
        <end position="227"/>
    </location>
</feature>
<gene>
    <name evidence="5" type="ORF">TrST_g6025</name>
</gene>
<dbReference type="OrthoDB" id="206608at2759"/>
<name>A0A9W7EAG4_9STRA</name>
<dbReference type="Gene3D" id="1.25.40.20">
    <property type="entry name" value="Ankyrin repeat-containing domain"/>
    <property type="match status" value="1"/>
</dbReference>
<keyword evidence="6" id="KW-1185">Reference proteome</keyword>
<feature type="region of interest" description="Disordered" evidence="4">
    <location>
        <begin position="306"/>
        <end position="433"/>
    </location>
</feature>
<keyword evidence="1" id="KW-0677">Repeat</keyword>
<dbReference type="SMART" id="SM00248">
    <property type="entry name" value="ANK"/>
    <property type="match status" value="2"/>
</dbReference>